<sequence length="211" mass="24583">MITKKDIVEEIRQELSDSKSLDEILKDLEYEVNLSKWAYRFSTQEFEKKQNLSRKLFHYVLSNAQDYRDYVDFAYYISKKDGLADDDLSKEAYKLAISKITLFRDLRSIADILAKPKDSFYDENMAKSVYKEAIEKASSAYEYLTLAESLCDKSLLNDKQWAKEVYKLALKIASTSDEYEAIAESILNEDNLDDEKWANEVFSISSKLEDN</sequence>
<reference evidence="1 2" key="1">
    <citation type="submission" date="2017-09" db="EMBL/GenBank/DDBJ databases">
        <title>Genomics of the genus Arcobacter.</title>
        <authorList>
            <person name="Perez-Cataluna A."/>
            <person name="Figueras M.J."/>
            <person name="Salas-Masso N."/>
        </authorList>
    </citation>
    <scope>NUCLEOTIDE SEQUENCE [LARGE SCALE GENOMIC DNA]</scope>
    <source>
        <strain evidence="1 2">DSM 18005</strain>
    </source>
</reference>
<evidence type="ECO:0000313" key="1">
    <source>
        <dbReference type="EMBL" id="PKI81925.1"/>
    </source>
</evidence>
<dbReference type="OrthoDB" id="5348152at2"/>
<dbReference type="Proteomes" id="UP000233248">
    <property type="component" value="Unassembled WGS sequence"/>
</dbReference>
<dbReference type="AlphaFoldDB" id="A0A2N1J5S9"/>
<proteinExistence type="predicted"/>
<accession>A0A2N1J5S9</accession>
<protein>
    <submittedName>
        <fullName evidence="1">Uncharacterized protein</fullName>
    </submittedName>
</protein>
<comment type="caution">
    <text evidence="1">The sequence shown here is derived from an EMBL/GenBank/DDBJ whole genome shotgun (WGS) entry which is preliminary data.</text>
</comment>
<evidence type="ECO:0000313" key="2">
    <source>
        <dbReference type="Proteomes" id="UP000233248"/>
    </source>
</evidence>
<gene>
    <name evidence="1" type="ORF">CP960_02155</name>
</gene>
<name>A0A2N1J5S9_9BACT</name>
<dbReference type="KEGG" id="ahs:AHALO_0906"/>
<dbReference type="RefSeq" id="WP_101183591.1">
    <property type="nucleotide sequence ID" value="NZ_CP031218.1"/>
</dbReference>
<organism evidence="1 2">
    <name type="scientific">Malaciobacter halophilus</name>
    <dbReference type="NCBI Taxonomy" id="197482"/>
    <lineage>
        <taxon>Bacteria</taxon>
        <taxon>Pseudomonadati</taxon>
        <taxon>Campylobacterota</taxon>
        <taxon>Epsilonproteobacteria</taxon>
        <taxon>Campylobacterales</taxon>
        <taxon>Arcobacteraceae</taxon>
        <taxon>Malaciobacter</taxon>
    </lineage>
</organism>
<dbReference type="EMBL" id="NXIF01000007">
    <property type="protein sequence ID" value="PKI81925.1"/>
    <property type="molecule type" value="Genomic_DNA"/>
</dbReference>
<keyword evidence="2" id="KW-1185">Reference proteome</keyword>